<dbReference type="OrthoDB" id="3163890at2759"/>
<gene>
    <name evidence="1" type="ORF">M404DRAFT_15456</name>
</gene>
<dbReference type="EMBL" id="KN831970">
    <property type="protein sequence ID" value="KIO04596.1"/>
    <property type="molecule type" value="Genomic_DNA"/>
</dbReference>
<name>A0A0C3P9R2_PISTI</name>
<dbReference type="HOGENOM" id="CLU_1759562_0_0_1"/>
<protein>
    <submittedName>
        <fullName evidence="1">Uncharacterized protein</fullName>
    </submittedName>
</protein>
<evidence type="ECO:0000313" key="2">
    <source>
        <dbReference type="Proteomes" id="UP000054217"/>
    </source>
</evidence>
<dbReference type="AlphaFoldDB" id="A0A0C3P9R2"/>
<evidence type="ECO:0000313" key="1">
    <source>
        <dbReference type="EMBL" id="KIO04596.1"/>
    </source>
</evidence>
<reference evidence="1 2" key="1">
    <citation type="submission" date="2014-04" db="EMBL/GenBank/DDBJ databases">
        <authorList>
            <consortium name="DOE Joint Genome Institute"/>
            <person name="Kuo A."/>
            <person name="Kohler A."/>
            <person name="Costa M.D."/>
            <person name="Nagy L.G."/>
            <person name="Floudas D."/>
            <person name="Copeland A."/>
            <person name="Barry K.W."/>
            <person name="Cichocki N."/>
            <person name="Veneault-Fourrey C."/>
            <person name="LaButti K."/>
            <person name="Lindquist E.A."/>
            <person name="Lipzen A."/>
            <person name="Lundell T."/>
            <person name="Morin E."/>
            <person name="Murat C."/>
            <person name="Sun H."/>
            <person name="Tunlid A."/>
            <person name="Henrissat B."/>
            <person name="Grigoriev I.V."/>
            <person name="Hibbett D.S."/>
            <person name="Martin F."/>
            <person name="Nordberg H.P."/>
            <person name="Cantor M.N."/>
            <person name="Hua S.X."/>
        </authorList>
    </citation>
    <scope>NUCLEOTIDE SEQUENCE [LARGE SCALE GENOMIC DNA]</scope>
    <source>
        <strain evidence="1 2">Marx 270</strain>
    </source>
</reference>
<reference evidence="2" key="2">
    <citation type="submission" date="2015-01" db="EMBL/GenBank/DDBJ databases">
        <title>Evolutionary Origins and Diversification of the Mycorrhizal Mutualists.</title>
        <authorList>
            <consortium name="DOE Joint Genome Institute"/>
            <consortium name="Mycorrhizal Genomics Consortium"/>
            <person name="Kohler A."/>
            <person name="Kuo A."/>
            <person name="Nagy L.G."/>
            <person name="Floudas D."/>
            <person name="Copeland A."/>
            <person name="Barry K.W."/>
            <person name="Cichocki N."/>
            <person name="Veneault-Fourrey C."/>
            <person name="LaButti K."/>
            <person name="Lindquist E.A."/>
            <person name="Lipzen A."/>
            <person name="Lundell T."/>
            <person name="Morin E."/>
            <person name="Murat C."/>
            <person name="Riley R."/>
            <person name="Ohm R."/>
            <person name="Sun H."/>
            <person name="Tunlid A."/>
            <person name="Henrissat B."/>
            <person name="Grigoriev I.V."/>
            <person name="Hibbett D.S."/>
            <person name="Martin F."/>
        </authorList>
    </citation>
    <scope>NUCLEOTIDE SEQUENCE [LARGE SCALE GENOMIC DNA]</scope>
    <source>
        <strain evidence="2">Marx 270</strain>
    </source>
</reference>
<dbReference type="InParanoid" id="A0A0C3P9R2"/>
<dbReference type="Proteomes" id="UP000054217">
    <property type="component" value="Unassembled WGS sequence"/>
</dbReference>
<proteinExistence type="predicted"/>
<organism evidence="1 2">
    <name type="scientific">Pisolithus tinctorius Marx 270</name>
    <dbReference type="NCBI Taxonomy" id="870435"/>
    <lineage>
        <taxon>Eukaryota</taxon>
        <taxon>Fungi</taxon>
        <taxon>Dikarya</taxon>
        <taxon>Basidiomycota</taxon>
        <taxon>Agaricomycotina</taxon>
        <taxon>Agaricomycetes</taxon>
        <taxon>Agaricomycetidae</taxon>
        <taxon>Boletales</taxon>
        <taxon>Sclerodermatineae</taxon>
        <taxon>Pisolithaceae</taxon>
        <taxon>Pisolithus</taxon>
    </lineage>
</organism>
<sequence length="148" mass="16820">MTPTIMVKVTVLKIQVHNINFMYDAAGTTTGMSITLPFCKTHQTGDIKPYFLWAFHQSETHLCALSEQFLEMFRNSLLDLNINPAAYGTHSFRWGGCQKICEWGGWSQEFTNLTIVKYLISVNDDAMEAHKDFFNPNHCPALKCPHCG</sequence>
<accession>A0A0C3P9R2</accession>
<keyword evidence="2" id="KW-1185">Reference proteome</keyword>